<sequence>MTTSWSENSEDNEERVTMHYESGDDVGAAVVPTSESDGRIPSPGVRLLLVDPDKYGNDVLRQNRQHERQFSFDAAFGPNSTQVKQSLLHIVGKKEHPKLLGLTF</sequence>
<evidence type="ECO:0000313" key="3">
    <source>
        <dbReference type="WBParaSite" id="ACAC_0000487801-mRNA-1"/>
    </source>
</evidence>
<accession>A0A0K0D483</accession>
<dbReference type="STRING" id="6313.A0A0K0D483"/>
<organism evidence="2 3">
    <name type="scientific">Angiostrongylus cantonensis</name>
    <name type="common">Rat lungworm</name>
    <dbReference type="NCBI Taxonomy" id="6313"/>
    <lineage>
        <taxon>Eukaryota</taxon>
        <taxon>Metazoa</taxon>
        <taxon>Ecdysozoa</taxon>
        <taxon>Nematoda</taxon>
        <taxon>Chromadorea</taxon>
        <taxon>Rhabditida</taxon>
        <taxon>Rhabditina</taxon>
        <taxon>Rhabditomorpha</taxon>
        <taxon>Strongyloidea</taxon>
        <taxon>Metastrongylidae</taxon>
        <taxon>Angiostrongylus</taxon>
    </lineage>
</organism>
<dbReference type="AlphaFoldDB" id="A0A0K0D483"/>
<reference evidence="3" key="2">
    <citation type="submission" date="2017-02" db="UniProtKB">
        <authorList>
            <consortium name="WormBaseParasite"/>
        </authorList>
    </citation>
    <scope>IDENTIFICATION</scope>
</reference>
<feature type="region of interest" description="Disordered" evidence="1">
    <location>
        <begin position="1"/>
        <end position="23"/>
    </location>
</feature>
<evidence type="ECO:0000256" key="1">
    <source>
        <dbReference type="SAM" id="MobiDB-lite"/>
    </source>
</evidence>
<reference evidence="2" key="1">
    <citation type="submission" date="2012-09" db="EMBL/GenBank/DDBJ databases">
        <authorList>
            <person name="Martin A.A."/>
        </authorList>
    </citation>
    <scope>NUCLEOTIDE SEQUENCE</scope>
</reference>
<keyword evidence="2" id="KW-1185">Reference proteome</keyword>
<dbReference type="Proteomes" id="UP000035642">
    <property type="component" value="Unassembled WGS sequence"/>
</dbReference>
<dbReference type="WBParaSite" id="ACAC_0000487801-mRNA-1">
    <property type="protein sequence ID" value="ACAC_0000487801-mRNA-1"/>
    <property type="gene ID" value="ACAC_0000487801"/>
</dbReference>
<evidence type="ECO:0000313" key="2">
    <source>
        <dbReference type="Proteomes" id="UP000035642"/>
    </source>
</evidence>
<protein>
    <submittedName>
        <fullName evidence="3">Uncharacterized protein</fullName>
    </submittedName>
</protein>
<name>A0A0K0D483_ANGCA</name>
<proteinExistence type="predicted"/>